<dbReference type="PROSITE" id="PS00893">
    <property type="entry name" value="NUDIX_BOX"/>
    <property type="match status" value="1"/>
</dbReference>
<accession>L0B1Z9</accession>
<dbReference type="GO" id="GO:0006754">
    <property type="term" value="P:ATP biosynthetic process"/>
    <property type="evidence" value="ECO:0007669"/>
    <property type="project" value="TreeGrafter"/>
</dbReference>
<keyword evidence="8" id="KW-1185">Reference proteome</keyword>
<proteinExistence type="inferred from homology"/>
<dbReference type="EMBL" id="CP001670">
    <property type="protein sequence ID" value="AFZ81159.1"/>
    <property type="molecule type" value="Genomic_DNA"/>
</dbReference>
<dbReference type="eggNOG" id="KOG2839">
    <property type="taxonomic scope" value="Eukaryota"/>
</dbReference>
<dbReference type="PRINTS" id="PR01405">
    <property type="entry name" value="TETRPHPHTASE"/>
</dbReference>
<keyword evidence="4 7" id="KW-0378">Hydrolase</keyword>
<dbReference type="PANTHER" id="PTHR21340">
    <property type="entry name" value="DIADENOSINE 5,5-P1,P4-TETRAPHOSPHATE PYROPHOSPHOHYDROLASE MUTT"/>
    <property type="match status" value="1"/>
</dbReference>
<dbReference type="Proteomes" id="UP000031512">
    <property type="component" value="Chromosome 3"/>
</dbReference>
<dbReference type="Pfam" id="PF00293">
    <property type="entry name" value="NUDIX"/>
    <property type="match status" value="1"/>
</dbReference>
<dbReference type="OrthoDB" id="276276at2759"/>
<dbReference type="GO" id="GO:0006167">
    <property type="term" value="P:AMP biosynthetic process"/>
    <property type="evidence" value="ECO:0007669"/>
    <property type="project" value="TreeGrafter"/>
</dbReference>
<gene>
    <name evidence="7" type="ORF">BEWA_005670</name>
</gene>
<evidence type="ECO:0000256" key="5">
    <source>
        <dbReference type="ARBA" id="ARBA00032644"/>
    </source>
</evidence>
<evidence type="ECO:0000256" key="2">
    <source>
        <dbReference type="ARBA" id="ARBA00018911"/>
    </source>
</evidence>
<dbReference type="PROSITE" id="PS51462">
    <property type="entry name" value="NUDIX"/>
    <property type="match status" value="1"/>
</dbReference>
<evidence type="ECO:0000313" key="8">
    <source>
        <dbReference type="Proteomes" id="UP000031512"/>
    </source>
</evidence>
<dbReference type="GO" id="GO:0000166">
    <property type="term" value="F:nucleotide binding"/>
    <property type="evidence" value="ECO:0007669"/>
    <property type="project" value="UniProtKB-KW"/>
</dbReference>
<evidence type="ECO:0000259" key="6">
    <source>
        <dbReference type="PROSITE" id="PS51462"/>
    </source>
</evidence>
<dbReference type="STRING" id="1537102.L0B1Z9"/>
<evidence type="ECO:0000313" key="7">
    <source>
        <dbReference type="EMBL" id="AFZ81159.1"/>
    </source>
</evidence>
<dbReference type="SUPFAM" id="SSF55811">
    <property type="entry name" value="Nudix"/>
    <property type="match status" value="1"/>
</dbReference>
<dbReference type="InterPro" id="IPR051325">
    <property type="entry name" value="Nudix_hydrolase_domain"/>
</dbReference>
<keyword evidence="3" id="KW-0547">Nucleotide-binding</keyword>
<dbReference type="InterPro" id="IPR015797">
    <property type="entry name" value="NUDIX_hydrolase-like_dom_sf"/>
</dbReference>
<reference evidence="7 8" key="1">
    <citation type="journal article" date="2012" name="BMC Genomics">
        <title>Comparative genomic analysis and phylogenetic position of Theileria equi.</title>
        <authorList>
            <person name="Kappmeyer L.S."/>
            <person name="Thiagarajan M."/>
            <person name="Herndon D.R."/>
            <person name="Ramsay J.D."/>
            <person name="Caler E."/>
            <person name="Djikeng A."/>
            <person name="Gillespie J.J."/>
            <person name="Lau A.O."/>
            <person name="Roalson E.H."/>
            <person name="Silva J.C."/>
            <person name="Silva M.G."/>
            <person name="Suarez C.E."/>
            <person name="Ueti M.W."/>
            <person name="Nene V.M."/>
            <person name="Mealey R.H."/>
            <person name="Knowles D.P."/>
            <person name="Brayton K.A."/>
        </authorList>
    </citation>
    <scope>NUCLEOTIDE SEQUENCE [LARGE SCALE GENOMIC DNA]</scope>
    <source>
        <strain evidence="7 8">WA</strain>
    </source>
</reference>
<dbReference type="RefSeq" id="XP_004830825.1">
    <property type="nucleotide sequence ID" value="XM_004830768.1"/>
</dbReference>
<dbReference type="GeneID" id="15804725"/>
<dbReference type="CDD" id="cd03428">
    <property type="entry name" value="NUDIX_Ap4A_Nudt2"/>
    <property type="match status" value="1"/>
</dbReference>
<dbReference type="InterPro" id="IPR003565">
    <property type="entry name" value="Tetra_PHTase"/>
</dbReference>
<evidence type="ECO:0000256" key="4">
    <source>
        <dbReference type="ARBA" id="ARBA00022801"/>
    </source>
</evidence>
<dbReference type="GO" id="GO:0004081">
    <property type="term" value="F:bis(5'-nucleosyl)-tetraphosphatase (asymmetrical) activity"/>
    <property type="evidence" value="ECO:0007669"/>
    <property type="project" value="TreeGrafter"/>
</dbReference>
<dbReference type="InterPro" id="IPR020084">
    <property type="entry name" value="NUDIX_hydrolase_CS"/>
</dbReference>
<protein>
    <recommendedName>
        <fullName evidence="2">Bis(5'-nucleosyl)-tetraphosphatase [asymmetrical]</fullName>
    </recommendedName>
    <alternativeName>
        <fullName evidence="5">Diadenosine 5',5'''-P1,P4-tetraphosphate asymmetrical hydrolase</fullName>
    </alternativeName>
</protein>
<dbReference type="Gene3D" id="3.90.79.10">
    <property type="entry name" value="Nucleoside Triphosphate Pyrophosphohydrolase"/>
    <property type="match status" value="1"/>
</dbReference>
<dbReference type="VEuPathDB" id="PiroplasmaDB:BEWA_005670"/>
<dbReference type="PANTHER" id="PTHR21340:SF0">
    <property type="entry name" value="BIS(5'-NUCLEOSYL)-TETRAPHOSPHATASE [ASYMMETRICAL]"/>
    <property type="match status" value="1"/>
</dbReference>
<name>L0B1Z9_THEEQ</name>
<evidence type="ECO:0000256" key="3">
    <source>
        <dbReference type="ARBA" id="ARBA00022741"/>
    </source>
</evidence>
<dbReference type="KEGG" id="beq:BEWA_005670"/>
<organism evidence="7 8">
    <name type="scientific">Theileria equi strain WA</name>
    <dbReference type="NCBI Taxonomy" id="1537102"/>
    <lineage>
        <taxon>Eukaryota</taxon>
        <taxon>Sar</taxon>
        <taxon>Alveolata</taxon>
        <taxon>Apicomplexa</taxon>
        <taxon>Aconoidasida</taxon>
        <taxon>Piroplasmida</taxon>
        <taxon>Theileriidae</taxon>
        <taxon>Theileria</taxon>
    </lineage>
</organism>
<feature type="domain" description="Nudix hydrolase" evidence="6">
    <location>
        <begin position="5"/>
        <end position="138"/>
    </location>
</feature>
<comment type="similarity">
    <text evidence="1">Belongs to the Nudix hydrolase family.</text>
</comment>
<dbReference type="AlphaFoldDB" id="L0B1Z9"/>
<evidence type="ECO:0000256" key="1">
    <source>
        <dbReference type="ARBA" id="ARBA00005582"/>
    </source>
</evidence>
<sequence length="144" mass="16483">MASESLVKASGFIIYRKLADLPVQFLLLKASNKPFHWTPPKGRLDPGEDFLDAAHRETREESGLLESSYDVDGTFKEVLHYEAHGAKKEVLYYLAKLKGEDAPIQLSEEHTEFAWVKLEDIDKYCDKESLISMFKHASEHIDKL</sequence>
<dbReference type="InterPro" id="IPR000086">
    <property type="entry name" value="NUDIX_hydrolase_dom"/>
</dbReference>